<accession>A0A1G4MJ45</accession>
<feature type="region of interest" description="Disordered" evidence="1">
    <location>
        <begin position="406"/>
        <end position="426"/>
    </location>
</feature>
<evidence type="ECO:0000256" key="1">
    <source>
        <dbReference type="SAM" id="MobiDB-lite"/>
    </source>
</evidence>
<dbReference type="EMBL" id="LT598486">
    <property type="protein sequence ID" value="SCW03812.1"/>
    <property type="molecule type" value="Genomic_DNA"/>
</dbReference>
<dbReference type="Proteomes" id="UP000190831">
    <property type="component" value="Chromosome G"/>
</dbReference>
<evidence type="ECO:0000313" key="3">
    <source>
        <dbReference type="Proteomes" id="UP000190831"/>
    </source>
</evidence>
<dbReference type="OrthoDB" id="4060030at2759"/>
<organism evidence="2 3">
    <name type="scientific">Lachancea fermentati</name>
    <name type="common">Zygosaccharomyces fermentati</name>
    <dbReference type="NCBI Taxonomy" id="4955"/>
    <lineage>
        <taxon>Eukaryota</taxon>
        <taxon>Fungi</taxon>
        <taxon>Dikarya</taxon>
        <taxon>Ascomycota</taxon>
        <taxon>Saccharomycotina</taxon>
        <taxon>Saccharomycetes</taxon>
        <taxon>Saccharomycetales</taxon>
        <taxon>Saccharomycetaceae</taxon>
        <taxon>Lachancea</taxon>
    </lineage>
</organism>
<feature type="compositionally biased region" description="Low complexity" evidence="1">
    <location>
        <begin position="659"/>
        <end position="687"/>
    </location>
</feature>
<protein>
    <submittedName>
        <fullName evidence="2">LAFE_0G18756g1_1</fullName>
    </submittedName>
</protein>
<feature type="region of interest" description="Disordered" evidence="1">
    <location>
        <begin position="659"/>
        <end position="727"/>
    </location>
</feature>
<sequence length="798" mass="83879">MVALKDILLGTSYFIGIVAAKYVNTSSPTTTSFSGSLSSTISSSVSSSTTASPTAFFSNVQLVDAYSGTNTSTDRSHWFMIEAELYASAGFTDRLYLTVPKELSDFPSGPFDLIQGTSVVGSISYNSPNVFSIAFSNNTEQAISTTFNFLAKLSSDAIEAIESPQAIDYTFEVSGGSSFVSTIDYIAESLSVSSTNSGSDSNGRAWFTLDIPMSEYPGSFVFGAGFPGSTAYEFDPSLTTIQVVTAVDGFNQPTKMVNITAAVDSSDESSISLSLNTQISGGKYIRIKYFTQPIADTYIESIATVKYPTLSSYKREISIIFEEYVYLKSIANLNQWGEDISVMTDSDWFSTITTTNTSSSTSTPTATSGSVTVFNITTETSATSQIETAANSTLLKSTSTPSTGFTSYPSSNTSTVLPDATSTSNSTENMTYTVITESNGAEITVYTSFFPVATLSSMSSNVSNSPTTTSSPSFNSTGVSTSTYLSKEVLTVTSNGEVTEISELIPVSTIVSATYALTSHSPSSTVSTTHLLGYSDESSTTSKSLPASLTTEVFTSSYLSSLVFTTTRDGQVSEYTTWFPVETLSSTVRTMAEPDYVQMTRSKENSLSSSATSTTSLKMTSTIITQTEGGKIIEFTSVVPCETEVSSLSHTSSKLSISSSSTELSSQAHATSATSTSSSAESETTQTNDFSSESSLPLTISTTDATTTAEESASASQSPDSSSSPVPVLSTITSVSANVIQATAAEQVSTLISVYGGSSLGTETNNTSSIIISSYDGSGNRLSGGISGIIVGFFIFLI</sequence>
<feature type="compositionally biased region" description="Low complexity" evidence="1">
    <location>
        <begin position="697"/>
        <end position="727"/>
    </location>
</feature>
<reference evidence="2 3" key="1">
    <citation type="submission" date="2016-03" db="EMBL/GenBank/DDBJ databases">
        <authorList>
            <person name="Devillers H."/>
        </authorList>
    </citation>
    <scope>NUCLEOTIDE SEQUENCE [LARGE SCALE GENOMIC DNA]</scope>
    <source>
        <strain evidence="2">CBS 6772</strain>
    </source>
</reference>
<gene>
    <name evidence="2" type="ORF">LAFE_0G18756G</name>
</gene>
<dbReference type="STRING" id="4955.A0A1G4MJ45"/>
<dbReference type="AlphaFoldDB" id="A0A1G4MJ45"/>
<name>A0A1G4MJ45_LACFM</name>
<proteinExistence type="predicted"/>
<evidence type="ECO:0000313" key="2">
    <source>
        <dbReference type="EMBL" id="SCW03812.1"/>
    </source>
</evidence>
<keyword evidence="3" id="KW-1185">Reference proteome</keyword>
<dbReference type="OMA" id="QYAQHTS"/>